<organism evidence="1 2">
    <name type="scientific">Mycolicibacterium austroafricanum</name>
    <name type="common">Mycobacterium austroafricanum</name>
    <dbReference type="NCBI Taxonomy" id="39687"/>
    <lineage>
        <taxon>Bacteria</taxon>
        <taxon>Bacillati</taxon>
        <taxon>Actinomycetota</taxon>
        <taxon>Actinomycetes</taxon>
        <taxon>Mycobacteriales</taxon>
        <taxon>Mycobacteriaceae</taxon>
        <taxon>Mycolicibacterium</taxon>
    </lineage>
</organism>
<dbReference type="EMBL" id="JAUHTC010000074">
    <property type="protein sequence ID" value="MDN4520411.1"/>
    <property type="molecule type" value="Genomic_DNA"/>
</dbReference>
<protein>
    <submittedName>
        <fullName evidence="1">Uncharacterized protein</fullName>
    </submittedName>
</protein>
<evidence type="ECO:0000313" key="1">
    <source>
        <dbReference type="EMBL" id="MDN4520411.1"/>
    </source>
</evidence>
<name>A0ABT8HI31_MYCAO</name>
<comment type="caution">
    <text evidence="1">The sequence shown here is derived from an EMBL/GenBank/DDBJ whole genome shotgun (WGS) entry which is preliminary data.</text>
</comment>
<accession>A0ABT8HI31</accession>
<dbReference type="Proteomes" id="UP001172687">
    <property type="component" value="Unassembled WGS sequence"/>
</dbReference>
<proteinExistence type="predicted"/>
<keyword evidence="2" id="KW-1185">Reference proteome</keyword>
<evidence type="ECO:0000313" key="2">
    <source>
        <dbReference type="Proteomes" id="UP001172687"/>
    </source>
</evidence>
<gene>
    <name evidence="1" type="ORF">QYF68_21670</name>
</gene>
<reference evidence="1" key="1">
    <citation type="submission" date="2023-07" db="EMBL/GenBank/DDBJ databases">
        <title>Degradation of tert-butanol by M. austroafricanum TBA100.</title>
        <authorList>
            <person name="Helbich S."/>
            <person name="Vainshtein Y."/>
        </authorList>
    </citation>
    <scope>NUCLEOTIDE SEQUENCE</scope>
    <source>
        <strain evidence="1">TBA100</strain>
    </source>
</reference>
<dbReference type="RefSeq" id="WP_036367400.1">
    <property type="nucleotide sequence ID" value="NZ_CP070380.1"/>
</dbReference>
<sequence length="67" mass="7745">MASISGFGQSARWSLAALLRRLLIRPIEAEIELDTATREPLVKKRFYPPQRDALLERSAMAREMFRL</sequence>